<dbReference type="InterPro" id="IPR017462">
    <property type="entry name" value="Sulphur_relay_TusC/DsrF"/>
</dbReference>
<keyword evidence="3" id="KW-1185">Reference proteome</keyword>
<sequence length="114" mass="12675">MFVNRKAPHGTIYALEALEVVLISAAFDQDVSLAFLDDGVHQLRQGQDAKALGMKNFAPTFRALDDYDIDKLYVEAESLAQRGLSAEELIVPVQVVDRERMSALMAEQDVVMSF</sequence>
<dbReference type="PANTHER" id="PTHR38780">
    <property type="entry name" value="PROTEIN TUSC"/>
    <property type="match status" value="1"/>
</dbReference>
<dbReference type="RefSeq" id="WP_200259601.1">
    <property type="nucleotide sequence ID" value="NZ_NRSH01000095.1"/>
</dbReference>
<evidence type="ECO:0000313" key="2">
    <source>
        <dbReference type="EMBL" id="MBK1727067.1"/>
    </source>
</evidence>
<dbReference type="NCBIfam" id="TIGR03010">
    <property type="entry name" value="sulf_tusC_dsrF"/>
    <property type="match status" value="1"/>
</dbReference>
<gene>
    <name evidence="2" type="primary">tusC</name>
    <name evidence="2" type="ORF">CKO13_08540</name>
</gene>
<dbReference type="InterPro" id="IPR027396">
    <property type="entry name" value="DsrEFH-like"/>
</dbReference>
<comment type="similarity">
    <text evidence="1">Belongs to the DsrF/TusC family.</text>
</comment>
<dbReference type="Proteomes" id="UP000738126">
    <property type="component" value="Unassembled WGS sequence"/>
</dbReference>
<dbReference type="Pfam" id="PF02635">
    <property type="entry name" value="DsrE"/>
    <property type="match status" value="1"/>
</dbReference>
<comment type="caution">
    <text evidence="2">The sequence shown here is derived from an EMBL/GenBank/DDBJ whole genome shotgun (WGS) entry which is preliminary data.</text>
</comment>
<proteinExistence type="inferred from homology"/>
<dbReference type="Gene3D" id="3.40.1260.10">
    <property type="entry name" value="DsrEFH-like"/>
    <property type="match status" value="1"/>
</dbReference>
<evidence type="ECO:0000256" key="1">
    <source>
        <dbReference type="ARBA" id="ARBA00005996"/>
    </source>
</evidence>
<dbReference type="EMBL" id="NRSH01000095">
    <property type="protein sequence ID" value="MBK1727067.1"/>
    <property type="molecule type" value="Genomic_DNA"/>
</dbReference>
<dbReference type="PANTHER" id="PTHR38780:SF1">
    <property type="entry name" value="PROTEIN TUSC"/>
    <property type="match status" value="1"/>
</dbReference>
<evidence type="ECO:0000313" key="3">
    <source>
        <dbReference type="Proteomes" id="UP000738126"/>
    </source>
</evidence>
<name>A0ABS1E7A1_9GAMM</name>
<accession>A0ABS1E7A1</accession>
<dbReference type="InterPro" id="IPR003787">
    <property type="entry name" value="Sulphur_relay_DsrE/F-like"/>
</dbReference>
<dbReference type="NCBIfam" id="NF001238">
    <property type="entry name" value="PRK00211.1"/>
    <property type="match status" value="1"/>
</dbReference>
<organism evidence="2 3">
    <name type="scientific">Halorhodospira neutriphila</name>
    <dbReference type="NCBI Taxonomy" id="168379"/>
    <lineage>
        <taxon>Bacteria</taxon>
        <taxon>Pseudomonadati</taxon>
        <taxon>Pseudomonadota</taxon>
        <taxon>Gammaproteobacteria</taxon>
        <taxon>Chromatiales</taxon>
        <taxon>Ectothiorhodospiraceae</taxon>
        <taxon>Halorhodospira</taxon>
    </lineage>
</organism>
<protein>
    <submittedName>
        <fullName evidence="2">Sulfurtransferase complex subunit TusC</fullName>
    </submittedName>
</protein>
<reference evidence="2 3" key="1">
    <citation type="journal article" date="2020" name="Microorganisms">
        <title>Osmotic Adaptation and Compatible Solute Biosynthesis of Phototrophic Bacteria as Revealed from Genome Analyses.</title>
        <authorList>
            <person name="Imhoff J.F."/>
            <person name="Rahn T."/>
            <person name="Kunzel S."/>
            <person name="Keller A."/>
            <person name="Neulinger S.C."/>
        </authorList>
    </citation>
    <scope>NUCLEOTIDE SEQUENCE [LARGE SCALE GENOMIC DNA]</scope>
    <source>
        <strain evidence="2 3">DSM 15116</strain>
    </source>
</reference>
<dbReference type="SUPFAM" id="SSF75169">
    <property type="entry name" value="DsrEFH-like"/>
    <property type="match status" value="1"/>
</dbReference>